<keyword evidence="4" id="KW-1185">Reference proteome</keyword>
<dbReference type="Pfam" id="PF13628">
    <property type="entry name" value="DUF4142"/>
    <property type="match status" value="1"/>
</dbReference>
<evidence type="ECO:0000259" key="2">
    <source>
        <dbReference type="Pfam" id="PF13628"/>
    </source>
</evidence>
<dbReference type="Gene3D" id="1.20.1260.10">
    <property type="match status" value="1"/>
</dbReference>
<accession>A0A1T4R8B4</accession>
<dbReference type="RefSeq" id="WP_085935353.1">
    <property type="nucleotide sequence ID" value="NZ_FUWJ01000004.1"/>
</dbReference>
<dbReference type="AlphaFoldDB" id="A0A1T4R8B4"/>
<evidence type="ECO:0000256" key="1">
    <source>
        <dbReference type="SAM" id="SignalP"/>
    </source>
</evidence>
<dbReference type="EMBL" id="FUWJ01000004">
    <property type="protein sequence ID" value="SKA12282.1"/>
    <property type="molecule type" value="Genomic_DNA"/>
</dbReference>
<dbReference type="Proteomes" id="UP000190092">
    <property type="component" value="Unassembled WGS sequence"/>
</dbReference>
<dbReference type="PANTHER" id="PTHR38593:SF1">
    <property type="entry name" value="BLR2558 PROTEIN"/>
    <property type="match status" value="1"/>
</dbReference>
<feature type="domain" description="DUF4142" evidence="2">
    <location>
        <begin position="38"/>
        <end position="174"/>
    </location>
</feature>
<reference evidence="4" key="1">
    <citation type="submission" date="2017-02" db="EMBL/GenBank/DDBJ databases">
        <authorList>
            <person name="Varghese N."/>
            <person name="Submissions S."/>
        </authorList>
    </citation>
    <scope>NUCLEOTIDE SEQUENCE [LARGE SCALE GENOMIC DNA]</scope>
    <source>
        <strain evidence="4">ATCC 27094</strain>
    </source>
</reference>
<dbReference type="STRING" id="225324.SAMN02745126_03676"/>
<feature type="chain" id="PRO_5012256249" evidence="1">
    <location>
        <begin position="21"/>
        <end position="176"/>
    </location>
</feature>
<protein>
    <submittedName>
        <fullName evidence="3">Putative membrane protein</fullName>
    </submittedName>
</protein>
<sequence length="176" mass="19208">MKNMLLAGAAVVLLATPAYSQSIAEKTGVNSTLGITPTTQDFVTEAVNSDMLEIQSSQLVATKGDTKDKTFAEQMIKDHTETSDKLKQLVTGGKVKVDMPSTLDKSHQAKLDKLKGLNGKDFTKQYEDMQVSAHKDAVSLYQRYAKGGDNADLKTFAGETLPKLQEHLKMAQDLDK</sequence>
<organism evidence="3 4">
    <name type="scientific">Enhydrobacter aerosaccus</name>
    <dbReference type="NCBI Taxonomy" id="225324"/>
    <lineage>
        <taxon>Bacteria</taxon>
        <taxon>Pseudomonadati</taxon>
        <taxon>Pseudomonadota</taxon>
        <taxon>Alphaproteobacteria</taxon>
        <taxon>Hyphomicrobiales</taxon>
        <taxon>Enhydrobacter</taxon>
    </lineage>
</organism>
<evidence type="ECO:0000313" key="3">
    <source>
        <dbReference type="EMBL" id="SKA12282.1"/>
    </source>
</evidence>
<name>A0A1T4R8B4_9HYPH</name>
<feature type="signal peptide" evidence="1">
    <location>
        <begin position="1"/>
        <end position="20"/>
    </location>
</feature>
<evidence type="ECO:0000313" key="4">
    <source>
        <dbReference type="Proteomes" id="UP000190092"/>
    </source>
</evidence>
<gene>
    <name evidence="3" type="ORF">SAMN02745126_03676</name>
</gene>
<dbReference type="OrthoDB" id="9101320at2"/>
<proteinExistence type="predicted"/>
<keyword evidence="1" id="KW-0732">Signal</keyword>
<dbReference type="InterPro" id="IPR025419">
    <property type="entry name" value="DUF4142"/>
</dbReference>
<dbReference type="PANTHER" id="PTHR38593">
    <property type="entry name" value="BLR2558 PROTEIN"/>
    <property type="match status" value="1"/>
</dbReference>
<dbReference type="InterPro" id="IPR012347">
    <property type="entry name" value="Ferritin-like"/>
</dbReference>